<dbReference type="GO" id="GO:0008821">
    <property type="term" value="F:crossover junction DNA endonuclease activity"/>
    <property type="evidence" value="ECO:0007669"/>
    <property type="project" value="TreeGrafter"/>
</dbReference>
<dbReference type="InterPro" id="IPR047521">
    <property type="entry name" value="XPF_nuclease_EME1_ascomycetes"/>
</dbReference>
<evidence type="ECO:0000256" key="8">
    <source>
        <dbReference type="ARBA" id="ARBA00022801"/>
    </source>
</evidence>
<evidence type="ECO:0000256" key="10">
    <source>
        <dbReference type="ARBA" id="ARBA00023172"/>
    </source>
</evidence>
<evidence type="ECO:0000256" key="1">
    <source>
        <dbReference type="ARBA" id="ARBA00001946"/>
    </source>
</evidence>
<evidence type="ECO:0000256" key="9">
    <source>
        <dbReference type="ARBA" id="ARBA00022842"/>
    </source>
</evidence>
<dbReference type="GO" id="GO:0031297">
    <property type="term" value="P:replication fork processing"/>
    <property type="evidence" value="ECO:0007669"/>
    <property type="project" value="TreeGrafter"/>
</dbReference>
<evidence type="ECO:0000256" key="3">
    <source>
        <dbReference type="ARBA" id="ARBA00005313"/>
    </source>
</evidence>
<keyword evidence="11" id="KW-0234">DNA repair</keyword>
<dbReference type="Gene3D" id="1.10.150.670">
    <property type="entry name" value="Crossover junction endonuclease EME1, DNA-binding domain"/>
    <property type="match status" value="1"/>
</dbReference>
<evidence type="ECO:0000256" key="12">
    <source>
        <dbReference type="ARBA" id="ARBA00023242"/>
    </source>
</evidence>
<keyword evidence="17" id="KW-1185">Reference proteome</keyword>
<keyword evidence="5" id="KW-0479">Metal-binding</keyword>
<feature type="region of interest" description="Disordered" evidence="14">
    <location>
        <begin position="177"/>
        <end position="281"/>
    </location>
</feature>
<dbReference type="Gene3D" id="3.40.50.10130">
    <property type="match status" value="1"/>
</dbReference>
<dbReference type="GO" id="GO:0003677">
    <property type="term" value="F:DNA binding"/>
    <property type="evidence" value="ECO:0007669"/>
    <property type="project" value="InterPro"/>
</dbReference>
<evidence type="ECO:0000256" key="14">
    <source>
        <dbReference type="SAM" id="MobiDB-lite"/>
    </source>
</evidence>
<evidence type="ECO:0000256" key="2">
    <source>
        <dbReference type="ARBA" id="ARBA00004123"/>
    </source>
</evidence>
<feature type="compositionally biased region" description="Basic and acidic residues" evidence="14">
    <location>
        <begin position="235"/>
        <end position="281"/>
    </location>
</feature>
<evidence type="ECO:0000313" key="17">
    <source>
        <dbReference type="Proteomes" id="UP000664203"/>
    </source>
</evidence>
<evidence type="ECO:0000256" key="11">
    <source>
        <dbReference type="ARBA" id="ARBA00023204"/>
    </source>
</evidence>
<gene>
    <name evidence="16" type="ORF">ALECFALPRED_007646</name>
</gene>
<protein>
    <recommendedName>
        <fullName evidence="15">ERCC4 domain-containing protein</fullName>
    </recommendedName>
</protein>
<accession>A0A8H3EU74</accession>
<dbReference type="InterPro" id="IPR042530">
    <property type="entry name" value="EME1/EME2_C"/>
</dbReference>
<evidence type="ECO:0000256" key="6">
    <source>
        <dbReference type="ARBA" id="ARBA00022759"/>
    </source>
</evidence>
<dbReference type="OrthoDB" id="343092at2759"/>
<evidence type="ECO:0000256" key="13">
    <source>
        <dbReference type="ARBA" id="ARBA00023254"/>
    </source>
</evidence>
<dbReference type="GO" id="GO:0048476">
    <property type="term" value="C:Holliday junction resolvase complex"/>
    <property type="evidence" value="ECO:0007669"/>
    <property type="project" value="InterPro"/>
</dbReference>
<dbReference type="FunFam" id="1.10.150.670:FF:000004">
    <property type="entry name" value="Crossover junction endonuclease EME1"/>
    <property type="match status" value="1"/>
</dbReference>
<reference evidence="16" key="1">
    <citation type="submission" date="2021-03" db="EMBL/GenBank/DDBJ databases">
        <authorList>
            <person name="Tagirdzhanova G."/>
        </authorList>
    </citation>
    <scope>NUCLEOTIDE SEQUENCE</scope>
</reference>
<comment type="subcellular location">
    <subcellularLocation>
        <location evidence="2">Nucleus</location>
    </subcellularLocation>
</comment>
<dbReference type="PANTHER" id="PTHR21077">
    <property type="entry name" value="EME1 PROTEIN"/>
    <property type="match status" value="1"/>
</dbReference>
<keyword evidence="7" id="KW-0227">DNA damage</keyword>
<dbReference type="AlphaFoldDB" id="A0A8H3EU74"/>
<evidence type="ECO:0000259" key="15">
    <source>
        <dbReference type="SMART" id="SM00891"/>
    </source>
</evidence>
<comment type="caution">
    <text evidence="16">The sequence shown here is derived from an EMBL/GenBank/DDBJ whole genome shotgun (WGS) entry which is preliminary data.</text>
</comment>
<dbReference type="SMART" id="SM00891">
    <property type="entry name" value="ERCC4"/>
    <property type="match status" value="1"/>
</dbReference>
<name>A0A8H3EU74_9LECA</name>
<dbReference type="EMBL" id="CAJPDR010000051">
    <property type="protein sequence ID" value="CAF9911778.1"/>
    <property type="molecule type" value="Genomic_DNA"/>
</dbReference>
<keyword evidence="4" id="KW-0540">Nuclease</keyword>
<dbReference type="GO" id="GO:0000712">
    <property type="term" value="P:resolution of meiotic recombination intermediates"/>
    <property type="evidence" value="ECO:0007669"/>
    <property type="project" value="TreeGrafter"/>
</dbReference>
<dbReference type="Pfam" id="PF02732">
    <property type="entry name" value="ERCC4"/>
    <property type="match status" value="1"/>
</dbReference>
<dbReference type="Proteomes" id="UP000664203">
    <property type="component" value="Unassembled WGS sequence"/>
</dbReference>
<keyword evidence="12" id="KW-0539">Nucleus</keyword>
<dbReference type="InterPro" id="IPR006166">
    <property type="entry name" value="ERCC4_domain"/>
</dbReference>
<dbReference type="CDD" id="cd20085">
    <property type="entry name" value="XPF_nuclease_Mms4"/>
    <property type="match status" value="1"/>
</dbReference>
<dbReference type="GO" id="GO:0046872">
    <property type="term" value="F:metal ion binding"/>
    <property type="evidence" value="ECO:0007669"/>
    <property type="project" value="UniProtKB-KW"/>
</dbReference>
<keyword evidence="9" id="KW-0460">Magnesium</keyword>
<keyword evidence="8" id="KW-0378">Hydrolase</keyword>
<dbReference type="InterPro" id="IPR033310">
    <property type="entry name" value="Mms4/EME1/EME2"/>
</dbReference>
<feature type="region of interest" description="Disordered" evidence="14">
    <location>
        <begin position="62"/>
        <end position="97"/>
    </location>
</feature>
<sequence length="616" mass="69164">MAFGEVIDLLSSEDEAAQPLCVPNIAKPLAKTSRAKDDFLYLSDDCDTTVYFNESWAESASKKRKLSPPLDDEDNTHAFPKLPKPRKPVLTTQSASKSVSQDEYGWKKIEESDPIVFTSSAHAETTASRAGRRAIDALSVHGDESDDSLPDDILSASLCASNAASALSKRTAALLATLHRSPPRRKPFNIRKPSGNRIDKGKAQVRSPTGDTDSVEPLDGNRVQAKGTKASRKSKLTDEEKAAKAREKDEEKVARREQKEKEKEDDKEKKRLEKEEKAKEKRIAADLAEVNKSKLDKKDSTPEMIVNLPASIDGQSVNTQIREFLKNLGVDATLYQSPIPNVVKWERKIKANWNPELDHWEPLEHMQIENEKHVLCIMSAKEFVALAMVQHEDQDVETHVARLKSAYKKCIPIYLIEGLHLWMRKNRTAENRAYQAKVLSQAQVDENPAGNQSKRKKAPVEIVDEDMIEDVLLRLQVMNECLVHHTMTSVETAEWVANFTQHISTIPYRMQRMNLESSFCMESGQVKTGEDKDDTFVKMLQEVVRVTPPIAYGIASEYPSVVALVKAFRKHGPLVLEDLQKSANRNGALTDRKIGPAISRRLYKVFMDTDPGSTDV</sequence>
<dbReference type="GO" id="GO:0005634">
    <property type="term" value="C:nucleus"/>
    <property type="evidence" value="ECO:0007669"/>
    <property type="project" value="UniProtKB-SubCell"/>
</dbReference>
<proteinExistence type="inferred from homology"/>
<dbReference type="GO" id="GO:0006302">
    <property type="term" value="P:double-strand break repair"/>
    <property type="evidence" value="ECO:0007669"/>
    <property type="project" value="TreeGrafter"/>
</dbReference>
<keyword evidence="13" id="KW-0469">Meiosis</keyword>
<comment type="cofactor">
    <cofactor evidence="1">
        <name>Mg(2+)</name>
        <dbReference type="ChEBI" id="CHEBI:18420"/>
    </cofactor>
</comment>
<dbReference type="PANTHER" id="PTHR21077:SF5">
    <property type="entry name" value="CROSSOVER JUNCTION ENDONUCLEASE MMS4"/>
    <property type="match status" value="1"/>
</dbReference>
<evidence type="ECO:0000256" key="4">
    <source>
        <dbReference type="ARBA" id="ARBA00022722"/>
    </source>
</evidence>
<comment type="similarity">
    <text evidence="3">Belongs to the EME1/MMS4 family.</text>
</comment>
<evidence type="ECO:0000256" key="5">
    <source>
        <dbReference type="ARBA" id="ARBA00022723"/>
    </source>
</evidence>
<keyword evidence="6" id="KW-0255">Endonuclease</keyword>
<dbReference type="GO" id="GO:0031573">
    <property type="term" value="P:mitotic intra-S DNA damage checkpoint signaling"/>
    <property type="evidence" value="ECO:0007669"/>
    <property type="project" value="TreeGrafter"/>
</dbReference>
<dbReference type="Pfam" id="PF21292">
    <property type="entry name" value="EME1-MUS81_C"/>
    <property type="match status" value="1"/>
</dbReference>
<evidence type="ECO:0000256" key="7">
    <source>
        <dbReference type="ARBA" id="ARBA00022763"/>
    </source>
</evidence>
<evidence type="ECO:0000313" key="16">
    <source>
        <dbReference type="EMBL" id="CAF9911778.1"/>
    </source>
</evidence>
<keyword evidence="10" id="KW-0233">DNA recombination</keyword>
<feature type="domain" description="ERCC4" evidence="15">
    <location>
        <begin position="309"/>
        <end position="569"/>
    </location>
</feature>
<organism evidence="16 17">
    <name type="scientific">Alectoria fallacina</name>
    <dbReference type="NCBI Taxonomy" id="1903189"/>
    <lineage>
        <taxon>Eukaryota</taxon>
        <taxon>Fungi</taxon>
        <taxon>Dikarya</taxon>
        <taxon>Ascomycota</taxon>
        <taxon>Pezizomycotina</taxon>
        <taxon>Lecanoromycetes</taxon>
        <taxon>OSLEUM clade</taxon>
        <taxon>Lecanoromycetidae</taxon>
        <taxon>Lecanorales</taxon>
        <taxon>Lecanorineae</taxon>
        <taxon>Parmeliaceae</taxon>
        <taxon>Alectoria</taxon>
    </lineage>
</organism>